<keyword evidence="1 4" id="KW-0732">Signal</keyword>
<evidence type="ECO:0000256" key="1">
    <source>
        <dbReference type="ARBA" id="ARBA00022729"/>
    </source>
</evidence>
<keyword evidence="4" id="KW-0564">Palmitate</keyword>
<dbReference type="HAMAP" id="MF_00923">
    <property type="entry name" value="OM_assembly_BamB"/>
    <property type="match status" value="1"/>
</dbReference>
<dbReference type="PANTHER" id="PTHR34512:SF30">
    <property type="entry name" value="OUTER MEMBRANE PROTEIN ASSEMBLY FACTOR BAMB"/>
    <property type="match status" value="1"/>
</dbReference>
<dbReference type="InterPro" id="IPR002372">
    <property type="entry name" value="PQQ_rpt_dom"/>
</dbReference>
<dbReference type="SMART" id="SM00564">
    <property type="entry name" value="PQQ"/>
    <property type="match status" value="5"/>
</dbReference>
<evidence type="ECO:0000256" key="2">
    <source>
        <dbReference type="ARBA" id="ARBA00023136"/>
    </source>
</evidence>
<dbReference type="PROSITE" id="PS51257">
    <property type="entry name" value="PROKAR_LIPOPROTEIN"/>
    <property type="match status" value="1"/>
</dbReference>
<evidence type="ECO:0000259" key="6">
    <source>
        <dbReference type="Pfam" id="PF13360"/>
    </source>
</evidence>
<dbReference type="Pfam" id="PF13360">
    <property type="entry name" value="PQQ_2"/>
    <property type="match status" value="1"/>
</dbReference>
<dbReference type="InterPro" id="IPR018391">
    <property type="entry name" value="PQQ_b-propeller_rpt"/>
</dbReference>
<feature type="chain" id="PRO_5045653428" description="Outer membrane protein assembly factor BamB" evidence="5">
    <location>
        <begin position="31"/>
        <end position="381"/>
    </location>
</feature>
<gene>
    <name evidence="4 7" type="primary">bamB</name>
    <name evidence="7" type="ORF">ACFPOE_21010</name>
</gene>
<comment type="subunit">
    <text evidence="4">Part of the Bam complex.</text>
</comment>
<dbReference type="RefSeq" id="WP_376852280.1">
    <property type="nucleotide sequence ID" value="NZ_JBHSMF010000010.1"/>
</dbReference>
<feature type="signal peptide" evidence="5">
    <location>
        <begin position="1"/>
        <end position="30"/>
    </location>
</feature>
<organism evidence="7 8">
    <name type="scientific">Caenimonas terrae</name>
    <dbReference type="NCBI Taxonomy" id="696074"/>
    <lineage>
        <taxon>Bacteria</taxon>
        <taxon>Pseudomonadati</taxon>
        <taxon>Pseudomonadota</taxon>
        <taxon>Betaproteobacteria</taxon>
        <taxon>Burkholderiales</taxon>
        <taxon>Comamonadaceae</taxon>
        <taxon>Caenimonas</taxon>
    </lineage>
</organism>
<evidence type="ECO:0000256" key="4">
    <source>
        <dbReference type="HAMAP-Rule" id="MF_00923"/>
    </source>
</evidence>
<comment type="similarity">
    <text evidence="4">Belongs to the BamB family.</text>
</comment>
<keyword evidence="8" id="KW-1185">Reference proteome</keyword>
<dbReference type="InterPro" id="IPR011047">
    <property type="entry name" value="Quinoprotein_ADH-like_sf"/>
</dbReference>
<evidence type="ECO:0000313" key="8">
    <source>
        <dbReference type="Proteomes" id="UP001596037"/>
    </source>
</evidence>
<keyword evidence="3 4" id="KW-0998">Cell outer membrane</keyword>
<dbReference type="Proteomes" id="UP001596037">
    <property type="component" value="Unassembled WGS sequence"/>
</dbReference>
<sequence>MMALTKRASALALLAALGGCSMMPTWMSGAAEKPKPAELGPNVALISVRQAWTARIGPVGLPLAPTVHGTSVALASSDGTVTQLDGNTGRVLWQGNAGGPVSAGVGSDGKLVSVITQANEVVTFAGGSTPLWRQKLVAQSYTAPFVAGGRVFVLAADRSVSAYDGQTGRRLWNQVRPGEPLVLRQSGVMLAVGDTLLVGLGGRLVGLNPGNGLPRWEAPIATPRGTNDVERLVDLVGTVSRIGNSVCVRAFQARVGCVDGERGGVQWTKPASGAEGLAGDDRLVFGTESDGKVLAWRRDNGERAWSSDRLLHRGLTAPLALGRSVVVGDSTGLVHMLSREDGTPLNRLSTDGTAIAAPPVLVGNTMVIVTRGGGVYGFVPE</sequence>
<dbReference type="InterPro" id="IPR015943">
    <property type="entry name" value="WD40/YVTN_repeat-like_dom_sf"/>
</dbReference>
<protein>
    <recommendedName>
        <fullName evidence="4">Outer membrane protein assembly factor BamB</fullName>
    </recommendedName>
</protein>
<reference evidence="8" key="1">
    <citation type="journal article" date="2019" name="Int. J. Syst. Evol. Microbiol.">
        <title>The Global Catalogue of Microorganisms (GCM) 10K type strain sequencing project: providing services to taxonomists for standard genome sequencing and annotation.</title>
        <authorList>
            <consortium name="The Broad Institute Genomics Platform"/>
            <consortium name="The Broad Institute Genome Sequencing Center for Infectious Disease"/>
            <person name="Wu L."/>
            <person name="Ma J."/>
        </authorList>
    </citation>
    <scope>NUCLEOTIDE SEQUENCE [LARGE SCALE GENOMIC DNA]</scope>
    <source>
        <strain evidence="8">CCUG 57401</strain>
    </source>
</reference>
<dbReference type="SUPFAM" id="SSF50998">
    <property type="entry name" value="Quinoprotein alcohol dehydrogenase-like"/>
    <property type="match status" value="1"/>
</dbReference>
<evidence type="ECO:0000313" key="7">
    <source>
        <dbReference type="EMBL" id="MFC5500036.1"/>
    </source>
</evidence>
<keyword evidence="2 4" id="KW-0472">Membrane</keyword>
<dbReference type="Gene3D" id="2.130.10.10">
    <property type="entry name" value="YVTN repeat-like/Quinoprotein amine dehydrogenase"/>
    <property type="match status" value="1"/>
</dbReference>
<dbReference type="InterPro" id="IPR017687">
    <property type="entry name" value="BamB"/>
</dbReference>
<comment type="subcellular location">
    <subcellularLocation>
        <location evidence="4">Cell outer membrane</location>
        <topology evidence="4">Lipid-anchor</topology>
    </subcellularLocation>
</comment>
<comment type="function">
    <text evidence="4">Part of the outer membrane protein assembly complex, which is involved in assembly and insertion of beta-barrel proteins into the outer membrane.</text>
</comment>
<comment type="caution">
    <text evidence="7">The sequence shown here is derived from an EMBL/GenBank/DDBJ whole genome shotgun (WGS) entry which is preliminary data.</text>
</comment>
<dbReference type="NCBIfam" id="TIGR03300">
    <property type="entry name" value="assembly_YfgL"/>
    <property type="match status" value="1"/>
</dbReference>
<name>A0ABW0NJ50_9BURK</name>
<keyword evidence="4" id="KW-0449">Lipoprotein</keyword>
<dbReference type="PANTHER" id="PTHR34512">
    <property type="entry name" value="CELL SURFACE PROTEIN"/>
    <property type="match status" value="1"/>
</dbReference>
<evidence type="ECO:0000256" key="3">
    <source>
        <dbReference type="ARBA" id="ARBA00023237"/>
    </source>
</evidence>
<proteinExistence type="inferred from homology"/>
<feature type="domain" description="Pyrrolo-quinoline quinone repeat" evidence="6">
    <location>
        <begin position="78"/>
        <end position="306"/>
    </location>
</feature>
<dbReference type="EMBL" id="JBHSMF010000010">
    <property type="protein sequence ID" value="MFC5500036.1"/>
    <property type="molecule type" value="Genomic_DNA"/>
</dbReference>
<accession>A0ABW0NJ50</accession>
<evidence type="ECO:0000256" key="5">
    <source>
        <dbReference type="SAM" id="SignalP"/>
    </source>
</evidence>